<proteinExistence type="inferred from homology"/>
<feature type="transmembrane region" description="Helical" evidence="7">
    <location>
        <begin position="259"/>
        <end position="277"/>
    </location>
</feature>
<dbReference type="STRING" id="796925.A0A137PH26"/>
<comment type="similarity">
    <text evidence="2">Belongs to the amino acid/polyamine transporter 2 family.</text>
</comment>
<keyword evidence="4 7" id="KW-1133">Transmembrane helix</keyword>
<evidence type="ECO:0000259" key="8">
    <source>
        <dbReference type="Pfam" id="PF01490"/>
    </source>
</evidence>
<sequence>MSEPVKTGKEIHSYGTNNENDNRHGPAADRDAGGSTWAAFINIVCLLAGTGTLGLPKAVSNGGWLSLILVVLGASLAHYNAQLVIQCIYSQPDRRLEGFAEIGEVSFGKWGRWIVQTLSFGMCLGISCIYIILIGTNLYELARFYDLDISVKIWITISGIVVGLPYVCIKTMREVTALGIFGALCTLVVVVICIVRSLEDYPRELAAKEVITYDIVNWSGIPLALTTIAFSFGGNAVFPHIEHAMQRPKNFAKATASSIGMVGLWYVAISIVCYFVYSNGVQSPVYESIPKDKWFVASLVIITLHVIMACPIYLCSFSLDLENAFNISTEYMTPNKERIVRISSRVITCAVITGISLVLPYFDSFMNLVGAITNGGLVFIVPPICHLKLFGFRKRPWYSYIIIAASLIIGAVCTVLGTIDAIKELVGKFSGTSTTGGGHH</sequence>
<dbReference type="Proteomes" id="UP000070444">
    <property type="component" value="Unassembled WGS sequence"/>
</dbReference>
<dbReference type="Pfam" id="PF01490">
    <property type="entry name" value="Aa_trans"/>
    <property type="match status" value="1"/>
</dbReference>
<organism evidence="9 10">
    <name type="scientific">Conidiobolus coronatus (strain ATCC 28846 / CBS 209.66 / NRRL 28638)</name>
    <name type="common">Delacroixia coronata</name>
    <dbReference type="NCBI Taxonomy" id="796925"/>
    <lineage>
        <taxon>Eukaryota</taxon>
        <taxon>Fungi</taxon>
        <taxon>Fungi incertae sedis</taxon>
        <taxon>Zoopagomycota</taxon>
        <taxon>Entomophthoromycotina</taxon>
        <taxon>Entomophthoromycetes</taxon>
        <taxon>Entomophthorales</taxon>
        <taxon>Ancylistaceae</taxon>
        <taxon>Conidiobolus</taxon>
    </lineage>
</organism>
<evidence type="ECO:0000256" key="1">
    <source>
        <dbReference type="ARBA" id="ARBA00004141"/>
    </source>
</evidence>
<dbReference type="PANTHER" id="PTHR22950">
    <property type="entry name" value="AMINO ACID TRANSPORTER"/>
    <property type="match status" value="1"/>
</dbReference>
<name>A0A137PH26_CONC2</name>
<evidence type="ECO:0000256" key="4">
    <source>
        <dbReference type="ARBA" id="ARBA00022989"/>
    </source>
</evidence>
<feature type="transmembrane region" description="Helical" evidence="7">
    <location>
        <begin position="176"/>
        <end position="198"/>
    </location>
</feature>
<feature type="transmembrane region" description="Helical" evidence="7">
    <location>
        <begin position="151"/>
        <end position="169"/>
    </location>
</feature>
<keyword evidence="3 7" id="KW-0812">Transmembrane</keyword>
<dbReference type="GO" id="GO:0005774">
    <property type="term" value="C:vacuolar membrane"/>
    <property type="evidence" value="ECO:0007669"/>
    <property type="project" value="TreeGrafter"/>
</dbReference>
<evidence type="ECO:0000313" key="9">
    <source>
        <dbReference type="EMBL" id="KXN74309.1"/>
    </source>
</evidence>
<feature type="transmembrane region" description="Helical" evidence="7">
    <location>
        <begin position="62"/>
        <end position="85"/>
    </location>
</feature>
<dbReference type="Gene3D" id="1.20.1740.10">
    <property type="entry name" value="Amino acid/polyamine transporter I"/>
    <property type="match status" value="1"/>
</dbReference>
<dbReference type="AlphaFoldDB" id="A0A137PH26"/>
<feature type="transmembrane region" description="Helical" evidence="7">
    <location>
        <begin position="342"/>
        <end position="362"/>
    </location>
</feature>
<accession>A0A137PH26</accession>
<feature type="domain" description="Amino acid transporter transmembrane" evidence="8">
    <location>
        <begin position="33"/>
        <end position="422"/>
    </location>
</feature>
<evidence type="ECO:0000256" key="5">
    <source>
        <dbReference type="ARBA" id="ARBA00023136"/>
    </source>
</evidence>
<reference evidence="9 10" key="1">
    <citation type="journal article" date="2015" name="Genome Biol. Evol.">
        <title>Phylogenomic analyses indicate that early fungi evolved digesting cell walls of algal ancestors of land plants.</title>
        <authorList>
            <person name="Chang Y."/>
            <person name="Wang S."/>
            <person name="Sekimoto S."/>
            <person name="Aerts A.L."/>
            <person name="Choi C."/>
            <person name="Clum A."/>
            <person name="LaButti K.M."/>
            <person name="Lindquist E.A."/>
            <person name="Yee Ngan C."/>
            <person name="Ohm R.A."/>
            <person name="Salamov A.A."/>
            <person name="Grigoriev I.V."/>
            <person name="Spatafora J.W."/>
            <person name="Berbee M.L."/>
        </authorList>
    </citation>
    <scope>NUCLEOTIDE SEQUENCE [LARGE SCALE GENOMIC DNA]</scope>
    <source>
        <strain evidence="9 10">NRRL 28638</strain>
    </source>
</reference>
<dbReference type="EMBL" id="KQ964425">
    <property type="protein sequence ID" value="KXN74309.1"/>
    <property type="molecule type" value="Genomic_DNA"/>
</dbReference>
<gene>
    <name evidence="9" type="ORF">CONCODRAFT_76940</name>
</gene>
<feature type="compositionally biased region" description="Basic and acidic residues" evidence="6">
    <location>
        <begin position="1"/>
        <end position="12"/>
    </location>
</feature>
<evidence type="ECO:0000256" key="7">
    <source>
        <dbReference type="SAM" id="Phobius"/>
    </source>
</evidence>
<evidence type="ECO:0000256" key="3">
    <source>
        <dbReference type="ARBA" id="ARBA00022692"/>
    </source>
</evidence>
<evidence type="ECO:0000256" key="2">
    <source>
        <dbReference type="ARBA" id="ARBA00008066"/>
    </source>
</evidence>
<feature type="transmembrane region" description="Helical" evidence="7">
    <location>
        <begin position="37"/>
        <end position="56"/>
    </location>
</feature>
<feature type="transmembrane region" description="Helical" evidence="7">
    <location>
        <begin position="297"/>
        <end position="321"/>
    </location>
</feature>
<keyword evidence="10" id="KW-1185">Reference proteome</keyword>
<feature type="compositionally biased region" description="Basic and acidic residues" evidence="6">
    <location>
        <begin position="20"/>
        <end position="30"/>
    </location>
</feature>
<dbReference type="OMA" id="MVKYKVD"/>
<feature type="transmembrane region" description="Helical" evidence="7">
    <location>
        <begin position="368"/>
        <end position="385"/>
    </location>
</feature>
<dbReference type="InterPro" id="IPR013057">
    <property type="entry name" value="AA_transpt_TM"/>
</dbReference>
<dbReference type="OrthoDB" id="40134at2759"/>
<evidence type="ECO:0000313" key="10">
    <source>
        <dbReference type="Proteomes" id="UP000070444"/>
    </source>
</evidence>
<dbReference type="PANTHER" id="PTHR22950:SF349">
    <property type="entry name" value="AMINO ACID TRANSPORTER TRANSMEMBRANE DOMAIN-CONTAINING PROTEIN"/>
    <property type="match status" value="1"/>
</dbReference>
<protein>
    <recommendedName>
        <fullName evidence="8">Amino acid transporter transmembrane domain-containing protein</fullName>
    </recommendedName>
</protein>
<evidence type="ECO:0000256" key="6">
    <source>
        <dbReference type="SAM" id="MobiDB-lite"/>
    </source>
</evidence>
<feature type="transmembrane region" description="Helical" evidence="7">
    <location>
        <begin position="397"/>
        <end position="419"/>
    </location>
</feature>
<keyword evidence="5 7" id="KW-0472">Membrane</keyword>
<comment type="subcellular location">
    <subcellularLocation>
        <location evidence="1">Membrane</location>
        <topology evidence="1">Multi-pass membrane protein</topology>
    </subcellularLocation>
</comment>
<dbReference type="GO" id="GO:0015179">
    <property type="term" value="F:L-amino acid transmembrane transporter activity"/>
    <property type="evidence" value="ECO:0007669"/>
    <property type="project" value="TreeGrafter"/>
</dbReference>
<feature type="region of interest" description="Disordered" evidence="6">
    <location>
        <begin position="1"/>
        <end position="30"/>
    </location>
</feature>
<feature type="transmembrane region" description="Helical" evidence="7">
    <location>
        <begin position="118"/>
        <end position="139"/>
    </location>
</feature>
<feature type="transmembrane region" description="Helical" evidence="7">
    <location>
        <begin position="218"/>
        <end position="238"/>
    </location>
</feature>